<evidence type="ECO:0000313" key="1">
    <source>
        <dbReference type="EMBL" id="KAJ7522059.1"/>
    </source>
</evidence>
<sequence>MSSKNKPSPLRINKKSNRIRKSPCPLQDVQTRQPVIIHSYSPKIIHTHPDKFMWLVQKLTGSSATRIRCNMTDPANSSNSADGYSNHLSDHSQSCVSVGNSLNNDNFLRSMTLRSFLSPKSNYLSKCHVSRNGYGMEGAIQAAYDVSQSNLPVPITPRLQYAPLIMTSQRVVEHLPCLSPADVRAQLHKV</sequence>
<dbReference type="EMBL" id="CM055110">
    <property type="protein sequence ID" value="KAJ7522059.1"/>
    <property type="molecule type" value="Genomic_DNA"/>
</dbReference>
<reference evidence="2" key="1">
    <citation type="journal article" date="2024" name="Proc. Natl. Acad. Sci. U.S.A.">
        <title>Extraordinary preservation of gene collinearity over three hundred million years revealed in homosporous lycophytes.</title>
        <authorList>
            <person name="Li C."/>
            <person name="Wickell D."/>
            <person name="Kuo L.Y."/>
            <person name="Chen X."/>
            <person name="Nie B."/>
            <person name="Liao X."/>
            <person name="Peng D."/>
            <person name="Ji J."/>
            <person name="Jenkins J."/>
            <person name="Williams M."/>
            <person name="Shu S."/>
            <person name="Plott C."/>
            <person name="Barry K."/>
            <person name="Rajasekar S."/>
            <person name="Grimwood J."/>
            <person name="Han X."/>
            <person name="Sun S."/>
            <person name="Hou Z."/>
            <person name="He W."/>
            <person name="Dai G."/>
            <person name="Sun C."/>
            <person name="Schmutz J."/>
            <person name="Leebens-Mack J.H."/>
            <person name="Li F.W."/>
            <person name="Wang L."/>
        </authorList>
    </citation>
    <scope>NUCLEOTIDE SEQUENCE [LARGE SCALE GENOMIC DNA]</scope>
    <source>
        <strain evidence="2">cv. PW_Plant_1</strain>
    </source>
</reference>
<gene>
    <name evidence="1" type="ORF">O6H91_19G081600</name>
</gene>
<accession>A0ACC2AX18</accession>
<keyword evidence="2" id="KW-1185">Reference proteome</keyword>
<organism evidence="1 2">
    <name type="scientific">Diphasiastrum complanatum</name>
    <name type="common">Issler's clubmoss</name>
    <name type="synonym">Lycopodium complanatum</name>
    <dbReference type="NCBI Taxonomy" id="34168"/>
    <lineage>
        <taxon>Eukaryota</taxon>
        <taxon>Viridiplantae</taxon>
        <taxon>Streptophyta</taxon>
        <taxon>Embryophyta</taxon>
        <taxon>Tracheophyta</taxon>
        <taxon>Lycopodiopsida</taxon>
        <taxon>Lycopodiales</taxon>
        <taxon>Lycopodiaceae</taxon>
        <taxon>Lycopodioideae</taxon>
        <taxon>Diphasiastrum</taxon>
    </lineage>
</organism>
<name>A0ACC2AX18_DIPCM</name>
<dbReference type="Proteomes" id="UP001162992">
    <property type="component" value="Chromosome 19"/>
</dbReference>
<evidence type="ECO:0000313" key="2">
    <source>
        <dbReference type="Proteomes" id="UP001162992"/>
    </source>
</evidence>
<comment type="caution">
    <text evidence="1">The sequence shown here is derived from an EMBL/GenBank/DDBJ whole genome shotgun (WGS) entry which is preliminary data.</text>
</comment>
<proteinExistence type="predicted"/>
<protein>
    <submittedName>
        <fullName evidence="1">Uncharacterized protein</fullName>
    </submittedName>
</protein>